<gene>
    <name evidence="7" type="ORF">GCM10011354_35260</name>
</gene>
<feature type="transmembrane region" description="Helical" evidence="5">
    <location>
        <begin position="252"/>
        <end position="282"/>
    </location>
</feature>
<dbReference type="EMBL" id="BMHA01000017">
    <property type="protein sequence ID" value="GGI09676.1"/>
    <property type="molecule type" value="Genomic_DNA"/>
</dbReference>
<evidence type="ECO:0000256" key="1">
    <source>
        <dbReference type="ARBA" id="ARBA00004127"/>
    </source>
</evidence>
<reference evidence="7" key="2">
    <citation type="submission" date="2020-09" db="EMBL/GenBank/DDBJ databases">
        <authorList>
            <person name="Sun Q."/>
            <person name="Zhou Y."/>
        </authorList>
    </citation>
    <scope>NUCLEOTIDE SEQUENCE</scope>
    <source>
        <strain evidence="7">CGMCC 1.14988</strain>
    </source>
</reference>
<keyword evidence="2 5" id="KW-0812">Transmembrane</keyword>
<feature type="transmembrane region" description="Helical" evidence="5">
    <location>
        <begin position="126"/>
        <end position="146"/>
    </location>
</feature>
<evidence type="ECO:0000259" key="6">
    <source>
        <dbReference type="SMART" id="SM00752"/>
    </source>
</evidence>
<evidence type="ECO:0000256" key="5">
    <source>
        <dbReference type="SAM" id="Phobius"/>
    </source>
</evidence>
<dbReference type="Pfam" id="PF05090">
    <property type="entry name" value="HTTM"/>
    <property type="match status" value="1"/>
</dbReference>
<organism evidence="7 8">
    <name type="scientific">Egicoccus halophilus</name>
    <dbReference type="NCBI Taxonomy" id="1670830"/>
    <lineage>
        <taxon>Bacteria</taxon>
        <taxon>Bacillati</taxon>
        <taxon>Actinomycetota</taxon>
        <taxon>Nitriliruptoria</taxon>
        <taxon>Egicoccales</taxon>
        <taxon>Egicoccaceae</taxon>
        <taxon>Egicoccus</taxon>
    </lineage>
</organism>
<evidence type="ECO:0000256" key="2">
    <source>
        <dbReference type="ARBA" id="ARBA00022692"/>
    </source>
</evidence>
<keyword evidence="3 5" id="KW-1133">Transmembrane helix</keyword>
<dbReference type="RefSeq" id="WP_130649235.1">
    <property type="nucleotide sequence ID" value="NZ_BMHA01000017.1"/>
</dbReference>
<name>A0A8J3ETI2_9ACTN</name>
<evidence type="ECO:0000313" key="7">
    <source>
        <dbReference type="EMBL" id="GGI09676.1"/>
    </source>
</evidence>
<protein>
    <recommendedName>
        <fullName evidence="6">HTTM-like domain-containing protein</fullName>
    </recommendedName>
</protein>
<comment type="caution">
    <text evidence="7">The sequence shown here is derived from an EMBL/GenBank/DDBJ whole genome shotgun (WGS) entry which is preliminary data.</text>
</comment>
<feature type="transmembrane region" description="Helical" evidence="5">
    <location>
        <begin position="73"/>
        <end position="94"/>
    </location>
</feature>
<dbReference type="SMART" id="SM00752">
    <property type="entry name" value="HTTM"/>
    <property type="match status" value="1"/>
</dbReference>
<reference evidence="7" key="1">
    <citation type="journal article" date="2014" name="Int. J. Syst. Evol. Microbiol.">
        <title>Complete genome sequence of Corynebacterium casei LMG S-19264T (=DSM 44701T), isolated from a smear-ripened cheese.</title>
        <authorList>
            <consortium name="US DOE Joint Genome Institute (JGI-PGF)"/>
            <person name="Walter F."/>
            <person name="Albersmeier A."/>
            <person name="Kalinowski J."/>
            <person name="Ruckert C."/>
        </authorList>
    </citation>
    <scope>NUCLEOTIDE SEQUENCE</scope>
    <source>
        <strain evidence="7">CGMCC 1.14988</strain>
    </source>
</reference>
<keyword evidence="8" id="KW-1185">Reference proteome</keyword>
<dbReference type="InterPro" id="IPR053934">
    <property type="entry name" value="HTTM_dom"/>
</dbReference>
<keyword evidence="4 5" id="KW-0472">Membrane</keyword>
<dbReference type="InterPro" id="IPR011020">
    <property type="entry name" value="HTTM-like"/>
</dbReference>
<evidence type="ECO:0000256" key="4">
    <source>
        <dbReference type="ARBA" id="ARBA00023136"/>
    </source>
</evidence>
<sequence>MATLTRRWQAFWFPAVPLERLAIFRVAVSVFAFLDVVVASRYLLGYPSVAPVFFDPVYLLAGFSLMGLDVHPVLPTGAFSALFGLLLTSLAAAAIGWRTRIALAVAAPLYLYFWAVFNSWGKINHGKIPVVFALFVLAVAPAGARLGRDALRRRRRVVATEADADPLAGWALRVVGVVVVASYLLSVYAKLDNTGPSWPLQPVLAMHLRDAGGTLATLLSRQRELLVVLQSVTLLAEALAFLAFTKGRSRNVVLAVLGSFHVVSFVLIGTEFFGFVVCYLVFFDTEVGLRRLEQRWPGLSTTIRGRRPSAEVPV</sequence>
<dbReference type="OrthoDB" id="3353560at2"/>
<proteinExistence type="predicted"/>
<feature type="transmembrane region" description="Helical" evidence="5">
    <location>
        <begin position="21"/>
        <end position="44"/>
    </location>
</feature>
<evidence type="ECO:0000256" key="3">
    <source>
        <dbReference type="ARBA" id="ARBA00022989"/>
    </source>
</evidence>
<accession>A0A8J3ETI2</accession>
<evidence type="ECO:0000313" key="8">
    <source>
        <dbReference type="Proteomes" id="UP000650511"/>
    </source>
</evidence>
<comment type="subcellular location">
    <subcellularLocation>
        <location evidence="1">Endomembrane system</location>
        <topology evidence="1">Multi-pass membrane protein</topology>
    </subcellularLocation>
</comment>
<feature type="transmembrane region" description="Helical" evidence="5">
    <location>
        <begin position="101"/>
        <end position="120"/>
    </location>
</feature>
<feature type="transmembrane region" description="Helical" evidence="5">
    <location>
        <begin position="167"/>
        <end position="189"/>
    </location>
</feature>
<feature type="domain" description="HTTM-like" evidence="6">
    <location>
        <begin position="13"/>
        <end position="287"/>
    </location>
</feature>
<feature type="transmembrane region" description="Helical" evidence="5">
    <location>
        <begin position="225"/>
        <end position="245"/>
    </location>
</feature>
<dbReference type="Proteomes" id="UP000650511">
    <property type="component" value="Unassembled WGS sequence"/>
</dbReference>
<dbReference type="GO" id="GO:0012505">
    <property type="term" value="C:endomembrane system"/>
    <property type="evidence" value="ECO:0007669"/>
    <property type="project" value="UniProtKB-SubCell"/>
</dbReference>
<dbReference type="AlphaFoldDB" id="A0A8J3ETI2"/>